<feature type="transmembrane region" description="Helical" evidence="1">
    <location>
        <begin position="38"/>
        <end position="60"/>
    </location>
</feature>
<dbReference type="Proteomes" id="UP000315017">
    <property type="component" value="Chromosome"/>
</dbReference>
<feature type="transmembrane region" description="Helical" evidence="1">
    <location>
        <begin position="118"/>
        <end position="135"/>
    </location>
</feature>
<dbReference type="OrthoDB" id="9808192at2"/>
<dbReference type="RefSeq" id="WP_145085864.1">
    <property type="nucleotide sequence ID" value="NZ_CP036274.1"/>
</dbReference>
<dbReference type="InterPro" id="IPR007038">
    <property type="entry name" value="HupE_UreJ"/>
</dbReference>
<keyword evidence="1" id="KW-1133">Transmembrane helix</keyword>
<keyword evidence="1" id="KW-0812">Transmembrane</keyword>
<evidence type="ECO:0000256" key="1">
    <source>
        <dbReference type="SAM" id="Phobius"/>
    </source>
</evidence>
<gene>
    <name evidence="2" type="ORF">ETAA8_10750</name>
</gene>
<reference evidence="2 3" key="1">
    <citation type="submission" date="2019-02" db="EMBL/GenBank/DDBJ databases">
        <title>Deep-cultivation of Planctomycetes and their phenomic and genomic characterization uncovers novel biology.</title>
        <authorList>
            <person name="Wiegand S."/>
            <person name="Jogler M."/>
            <person name="Boedeker C."/>
            <person name="Pinto D."/>
            <person name="Vollmers J."/>
            <person name="Rivas-Marin E."/>
            <person name="Kohn T."/>
            <person name="Peeters S.H."/>
            <person name="Heuer A."/>
            <person name="Rast P."/>
            <person name="Oberbeckmann S."/>
            <person name="Bunk B."/>
            <person name="Jeske O."/>
            <person name="Meyerdierks A."/>
            <person name="Storesund J.E."/>
            <person name="Kallscheuer N."/>
            <person name="Luecker S."/>
            <person name="Lage O.M."/>
            <person name="Pohl T."/>
            <person name="Merkel B.J."/>
            <person name="Hornburger P."/>
            <person name="Mueller R.-W."/>
            <person name="Bruemmer F."/>
            <person name="Labrenz M."/>
            <person name="Spormann A.M."/>
            <person name="Op den Camp H."/>
            <person name="Overmann J."/>
            <person name="Amann R."/>
            <person name="Jetten M.S.M."/>
            <person name="Mascher T."/>
            <person name="Medema M.H."/>
            <person name="Devos D.P."/>
            <person name="Kaster A.-K."/>
            <person name="Ovreas L."/>
            <person name="Rohde M."/>
            <person name="Galperin M.Y."/>
            <person name="Jogler C."/>
        </authorList>
    </citation>
    <scope>NUCLEOTIDE SEQUENCE [LARGE SCALE GENOMIC DNA]</scope>
    <source>
        <strain evidence="2 3">ETA_A8</strain>
    </source>
</reference>
<organism evidence="2 3">
    <name type="scientific">Anatilimnocola aggregata</name>
    <dbReference type="NCBI Taxonomy" id="2528021"/>
    <lineage>
        <taxon>Bacteria</taxon>
        <taxon>Pseudomonadati</taxon>
        <taxon>Planctomycetota</taxon>
        <taxon>Planctomycetia</taxon>
        <taxon>Pirellulales</taxon>
        <taxon>Pirellulaceae</taxon>
        <taxon>Anatilimnocola</taxon>
    </lineage>
</organism>
<feature type="transmembrane region" description="Helical" evidence="1">
    <location>
        <begin position="97"/>
        <end position="113"/>
    </location>
</feature>
<name>A0A517Y6Z6_9BACT</name>
<keyword evidence="1" id="KW-0472">Membrane</keyword>
<protein>
    <submittedName>
        <fullName evidence="2">HupE / UreJ protein</fullName>
    </submittedName>
</protein>
<accession>A0A517Y6Z6</accession>
<dbReference type="PIRSF" id="PIRSF016919">
    <property type="entry name" value="HupE_UreJ"/>
    <property type="match status" value="1"/>
</dbReference>
<feature type="transmembrane region" description="Helical" evidence="1">
    <location>
        <begin position="179"/>
        <end position="199"/>
    </location>
</feature>
<dbReference type="AlphaFoldDB" id="A0A517Y6Z6"/>
<evidence type="ECO:0000313" key="3">
    <source>
        <dbReference type="Proteomes" id="UP000315017"/>
    </source>
</evidence>
<feature type="transmembrane region" description="Helical" evidence="1">
    <location>
        <begin position="147"/>
        <end position="172"/>
    </location>
</feature>
<evidence type="ECO:0000313" key="2">
    <source>
        <dbReference type="EMBL" id="QDU26003.1"/>
    </source>
</evidence>
<sequence>MNLRTAVSVLGLIVVTCQAAWGHPGHTHTDPTGSGLHAGFFHPLLGLDHLLAMFAVGLLATQIGGRAMWALPAAFLGMMIVGGGLGIAGFAMPGIEIAIALTVVTLGIALAFGRKYPLLAAAVVIGLFGLLHGHAHGTEMPGSTQPVMYAMGFILATAGLHLAGVGAGLLFVRGQQDPLFVRLSGAAISLAGVMILLGAI</sequence>
<dbReference type="KEGG" id="aagg:ETAA8_10750"/>
<dbReference type="EMBL" id="CP036274">
    <property type="protein sequence ID" value="QDU26003.1"/>
    <property type="molecule type" value="Genomic_DNA"/>
</dbReference>
<keyword evidence="3" id="KW-1185">Reference proteome</keyword>
<proteinExistence type="predicted"/>
<dbReference type="Pfam" id="PF04955">
    <property type="entry name" value="HupE_UreJ"/>
    <property type="match status" value="1"/>
</dbReference>
<feature type="transmembrane region" description="Helical" evidence="1">
    <location>
        <begin position="67"/>
        <end position="91"/>
    </location>
</feature>